<evidence type="ECO:0000313" key="3">
    <source>
        <dbReference type="Proteomes" id="UP000191040"/>
    </source>
</evidence>
<feature type="chain" id="PRO_5012639985" evidence="1">
    <location>
        <begin position="29"/>
        <end position="249"/>
    </location>
</feature>
<organism evidence="2 3">
    <name type="scientific">Aeromicrobium choanae</name>
    <dbReference type="NCBI Taxonomy" id="1736691"/>
    <lineage>
        <taxon>Bacteria</taxon>
        <taxon>Bacillati</taxon>
        <taxon>Actinomycetota</taxon>
        <taxon>Actinomycetes</taxon>
        <taxon>Propionibacteriales</taxon>
        <taxon>Nocardioidaceae</taxon>
        <taxon>Aeromicrobium</taxon>
    </lineage>
</organism>
<dbReference type="OrthoDB" id="3829735at2"/>
<dbReference type="EMBL" id="LT796768">
    <property type="protein sequence ID" value="SKB07857.1"/>
    <property type="molecule type" value="Genomic_DNA"/>
</dbReference>
<keyword evidence="3" id="KW-1185">Reference proteome</keyword>
<evidence type="ECO:0000313" key="2">
    <source>
        <dbReference type="EMBL" id="SKB07857.1"/>
    </source>
</evidence>
<sequence>MNRRITQVAVAAAAAMALSLATPVSAQAAESGSATLQKSATAPTVATPSAITRNPAAAPSVTRLSAGRGTLYYTGNTYVPAAINYNVPDGWSSIPTARLSKSGRTANVDLFDGTSVRIPSAWGAGVYRVDNITFRRYDGTATHVAPNSLTFRVRKGLNPSGGIRIVRKGSKVTFKVQKIRAFNGARYTALPKATVQVKKGKKWKTLKTVKLNKYGSRTFKIKHKSKRKYRLYIKTTTSVQGGATGAIRI</sequence>
<accession>A0A1T4Z1E1</accession>
<evidence type="ECO:0000256" key="1">
    <source>
        <dbReference type="SAM" id="SignalP"/>
    </source>
</evidence>
<dbReference type="RefSeq" id="WP_078699910.1">
    <property type="nucleotide sequence ID" value="NZ_LT796768.1"/>
</dbReference>
<name>A0A1T4Z1E1_9ACTN</name>
<protein>
    <submittedName>
        <fullName evidence="2">Uncharacterized protein</fullName>
    </submittedName>
</protein>
<dbReference type="Proteomes" id="UP000191040">
    <property type="component" value="Chromosome I"/>
</dbReference>
<feature type="signal peptide" evidence="1">
    <location>
        <begin position="1"/>
        <end position="28"/>
    </location>
</feature>
<reference evidence="3" key="1">
    <citation type="submission" date="2017-02" db="EMBL/GenBank/DDBJ databases">
        <authorList>
            <person name="Varghese N."/>
            <person name="Submissions S."/>
        </authorList>
    </citation>
    <scope>NUCLEOTIDE SEQUENCE [LARGE SCALE GENOMIC DNA]</scope>
    <source>
        <strain evidence="3">9H-4</strain>
    </source>
</reference>
<dbReference type="AlphaFoldDB" id="A0A1T4Z1E1"/>
<gene>
    <name evidence="2" type="ORF">SAMN06295964_1881</name>
</gene>
<keyword evidence="1" id="KW-0732">Signal</keyword>
<proteinExistence type="predicted"/>